<organism evidence="1 2">
    <name type="scientific">Podospora australis</name>
    <dbReference type="NCBI Taxonomy" id="1536484"/>
    <lineage>
        <taxon>Eukaryota</taxon>
        <taxon>Fungi</taxon>
        <taxon>Dikarya</taxon>
        <taxon>Ascomycota</taxon>
        <taxon>Pezizomycotina</taxon>
        <taxon>Sordariomycetes</taxon>
        <taxon>Sordariomycetidae</taxon>
        <taxon>Sordariales</taxon>
        <taxon>Podosporaceae</taxon>
        <taxon>Podospora</taxon>
    </lineage>
</organism>
<dbReference type="AlphaFoldDB" id="A0AAN7AKI2"/>
<sequence length="82" mass="9540">MVGGRYPFVLLWRFWLYTRTRQTEKQTCFPKFVKMDSSSMALRVKSHEQDKTSRTATIVRVVGMGRGTSTRGTENGRHRQTV</sequence>
<comment type="caution">
    <text evidence="1">The sequence shown here is derived from an EMBL/GenBank/DDBJ whole genome shotgun (WGS) entry which is preliminary data.</text>
</comment>
<dbReference type="EMBL" id="MU864365">
    <property type="protein sequence ID" value="KAK4190553.1"/>
    <property type="molecule type" value="Genomic_DNA"/>
</dbReference>
<accession>A0AAN7AKI2</accession>
<proteinExistence type="predicted"/>
<gene>
    <name evidence="1" type="ORF">QBC35DRAFT_489921</name>
</gene>
<name>A0AAN7AKI2_9PEZI</name>
<reference evidence="1" key="1">
    <citation type="journal article" date="2023" name="Mol. Phylogenet. Evol.">
        <title>Genome-scale phylogeny and comparative genomics of the fungal order Sordariales.</title>
        <authorList>
            <person name="Hensen N."/>
            <person name="Bonometti L."/>
            <person name="Westerberg I."/>
            <person name="Brannstrom I.O."/>
            <person name="Guillou S."/>
            <person name="Cros-Aarteil S."/>
            <person name="Calhoun S."/>
            <person name="Haridas S."/>
            <person name="Kuo A."/>
            <person name="Mondo S."/>
            <person name="Pangilinan J."/>
            <person name="Riley R."/>
            <person name="LaButti K."/>
            <person name="Andreopoulos B."/>
            <person name="Lipzen A."/>
            <person name="Chen C."/>
            <person name="Yan M."/>
            <person name="Daum C."/>
            <person name="Ng V."/>
            <person name="Clum A."/>
            <person name="Steindorff A."/>
            <person name="Ohm R.A."/>
            <person name="Martin F."/>
            <person name="Silar P."/>
            <person name="Natvig D.O."/>
            <person name="Lalanne C."/>
            <person name="Gautier V."/>
            <person name="Ament-Velasquez S.L."/>
            <person name="Kruys A."/>
            <person name="Hutchinson M.I."/>
            <person name="Powell A.J."/>
            <person name="Barry K."/>
            <person name="Miller A.N."/>
            <person name="Grigoriev I.V."/>
            <person name="Debuchy R."/>
            <person name="Gladieux P."/>
            <person name="Hiltunen Thoren M."/>
            <person name="Johannesson H."/>
        </authorList>
    </citation>
    <scope>NUCLEOTIDE SEQUENCE</scope>
    <source>
        <strain evidence="1">PSN309</strain>
    </source>
</reference>
<protein>
    <submittedName>
        <fullName evidence="1">Uncharacterized protein</fullName>
    </submittedName>
</protein>
<reference evidence="1" key="2">
    <citation type="submission" date="2023-05" db="EMBL/GenBank/DDBJ databases">
        <authorList>
            <consortium name="Lawrence Berkeley National Laboratory"/>
            <person name="Steindorff A."/>
            <person name="Hensen N."/>
            <person name="Bonometti L."/>
            <person name="Westerberg I."/>
            <person name="Brannstrom I.O."/>
            <person name="Guillou S."/>
            <person name="Cros-Aarteil S."/>
            <person name="Calhoun S."/>
            <person name="Haridas S."/>
            <person name="Kuo A."/>
            <person name="Mondo S."/>
            <person name="Pangilinan J."/>
            <person name="Riley R."/>
            <person name="Labutti K."/>
            <person name="Andreopoulos B."/>
            <person name="Lipzen A."/>
            <person name="Chen C."/>
            <person name="Yanf M."/>
            <person name="Daum C."/>
            <person name="Ng V."/>
            <person name="Clum A."/>
            <person name="Ohm R."/>
            <person name="Martin F."/>
            <person name="Silar P."/>
            <person name="Natvig D."/>
            <person name="Lalanne C."/>
            <person name="Gautier V."/>
            <person name="Ament-Velasquez S.L."/>
            <person name="Kruys A."/>
            <person name="Hutchinson M.I."/>
            <person name="Powell A.J."/>
            <person name="Barry K."/>
            <person name="Miller A.N."/>
            <person name="Grigoriev I.V."/>
            <person name="Debuchy R."/>
            <person name="Gladieux P."/>
            <person name="Thoren M.H."/>
            <person name="Johannesson H."/>
        </authorList>
    </citation>
    <scope>NUCLEOTIDE SEQUENCE</scope>
    <source>
        <strain evidence="1">PSN309</strain>
    </source>
</reference>
<evidence type="ECO:0000313" key="1">
    <source>
        <dbReference type="EMBL" id="KAK4190553.1"/>
    </source>
</evidence>
<dbReference type="Proteomes" id="UP001302126">
    <property type="component" value="Unassembled WGS sequence"/>
</dbReference>
<evidence type="ECO:0000313" key="2">
    <source>
        <dbReference type="Proteomes" id="UP001302126"/>
    </source>
</evidence>
<keyword evidence="2" id="KW-1185">Reference proteome</keyword>